<accession>I4EGB9</accession>
<dbReference type="PANTHER" id="PTHR10422">
    <property type="entry name" value="CYTOCHROME C OXIDASE SUBUNIT 1"/>
    <property type="match status" value="1"/>
</dbReference>
<dbReference type="Pfam" id="PF00115">
    <property type="entry name" value="COX1"/>
    <property type="match status" value="1"/>
</dbReference>
<dbReference type="GO" id="GO:0016491">
    <property type="term" value="F:oxidoreductase activity"/>
    <property type="evidence" value="ECO:0007669"/>
    <property type="project" value="UniProtKB-KW"/>
</dbReference>
<keyword evidence="3" id="KW-1133">Transmembrane helix</keyword>
<feature type="transmembrane region" description="Helical" evidence="3">
    <location>
        <begin position="332"/>
        <end position="350"/>
    </location>
</feature>
<dbReference type="GO" id="GO:0016020">
    <property type="term" value="C:membrane"/>
    <property type="evidence" value="ECO:0007669"/>
    <property type="project" value="InterPro"/>
</dbReference>
<feature type="transmembrane region" description="Helical" evidence="3">
    <location>
        <begin position="154"/>
        <end position="182"/>
    </location>
</feature>
<dbReference type="PRINTS" id="PR01165">
    <property type="entry name" value="CYCOXIDASEI"/>
</dbReference>
<evidence type="ECO:0000256" key="3">
    <source>
        <dbReference type="SAM" id="Phobius"/>
    </source>
</evidence>
<feature type="transmembrane region" description="Helical" evidence="3">
    <location>
        <begin position="439"/>
        <end position="458"/>
    </location>
</feature>
<reference evidence="5 6" key="1">
    <citation type="journal article" date="2012" name="ISME J.">
        <title>Nitrification expanded: discovery, physiology and genomics of a nitrite-oxidizing bacterium from the phylum Chloroflexi.</title>
        <authorList>
            <person name="Sorokin D.Y."/>
            <person name="Lucker S."/>
            <person name="Vejmelkova D."/>
            <person name="Kostrikina N.A."/>
            <person name="Kleerebezem R."/>
            <person name="Rijpstra W.I."/>
            <person name="Damste J.S."/>
            <person name="Le Paslier D."/>
            <person name="Muyzer G."/>
            <person name="Wagner M."/>
            <person name="van Loosdrecht M.C."/>
            <person name="Daims H."/>
        </authorList>
    </citation>
    <scope>NUCLEOTIDE SEQUENCE [LARGE SCALE GENOMIC DNA]</scope>
    <source>
        <strain evidence="6">none</strain>
    </source>
</reference>
<dbReference type="Gene3D" id="1.20.210.10">
    <property type="entry name" value="Cytochrome c oxidase-like, subunit I domain"/>
    <property type="match status" value="1"/>
</dbReference>
<dbReference type="AlphaFoldDB" id="I4EGB9"/>
<keyword evidence="6" id="KW-1185">Reference proteome</keyword>
<name>I4EGB9_9BACT</name>
<feature type="transmembrane region" description="Helical" evidence="3">
    <location>
        <begin position="478"/>
        <end position="499"/>
    </location>
</feature>
<evidence type="ECO:0000256" key="1">
    <source>
        <dbReference type="ARBA" id="ARBA00022660"/>
    </source>
</evidence>
<feature type="transmembrane region" description="Helical" evidence="3">
    <location>
        <begin position="362"/>
        <end position="383"/>
    </location>
</feature>
<dbReference type="EMBL" id="CAGS01000188">
    <property type="protein sequence ID" value="CCF83731.1"/>
    <property type="molecule type" value="Genomic_DNA"/>
</dbReference>
<feature type="transmembrane region" description="Helical" evidence="3">
    <location>
        <begin position="114"/>
        <end position="142"/>
    </location>
</feature>
<dbReference type="EC" id="1.9.3.1" evidence="5"/>
<dbReference type="InterPro" id="IPR023616">
    <property type="entry name" value="Cyt_c_oxase-like_su1_dom"/>
</dbReference>
<feature type="transmembrane region" description="Helical" evidence="3">
    <location>
        <begin position="262"/>
        <end position="283"/>
    </location>
</feature>
<evidence type="ECO:0000313" key="5">
    <source>
        <dbReference type="EMBL" id="CCF83731.1"/>
    </source>
</evidence>
<feature type="domain" description="Cytochrome oxidase subunit I profile" evidence="4">
    <location>
        <begin position="37"/>
        <end position="490"/>
    </location>
</feature>
<keyword evidence="1" id="KW-0813">Transport</keyword>
<feature type="region of interest" description="Disordered" evidence="2">
    <location>
        <begin position="507"/>
        <end position="536"/>
    </location>
</feature>
<dbReference type="GO" id="GO:0004129">
    <property type="term" value="F:cytochrome-c oxidase activity"/>
    <property type="evidence" value="ECO:0007669"/>
    <property type="project" value="InterPro"/>
</dbReference>
<evidence type="ECO:0000259" key="4">
    <source>
        <dbReference type="PROSITE" id="PS50855"/>
    </source>
</evidence>
<keyword evidence="3" id="KW-0472">Membrane</keyword>
<evidence type="ECO:0000256" key="2">
    <source>
        <dbReference type="SAM" id="MobiDB-lite"/>
    </source>
</evidence>
<gene>
    <name evidence="5" type="primary">coxA</name>
    <name evidence="5" type="ORF">NITHO_2680005</name>
</gene>
<dbReference type="Proteomes" id="UP000004221">
    <property type="component" value="Unassembled WGS sequence"/>
</dbReference>
<feature type="transmembrane region" description="Helical" evidence="3">
    <location>
        <begin position="40"/>
        <end position="60"/>
    </location>
</feature>
<organism evidence="5 6">
    <name type="scientific">Nitrolancea hollandica Lb</name>
    <dbReference type="NCBI Taxonomy" id="1129897"/>
    <lineage>
        <taxon>Bacteria</taxon>
        <taxon>Pseudomonadati</taxon>
        <taxon>Thermomicrobiota</taxon>
        <taxon>Thermomicrobia</taxon>
        <taxon>Sphaerobacterales</taxon>
        <taxon>Sphaerobacterineae</taxon>
        <taxon>Sphaerobacteraceae</taxon>
        <taxon>Nitrolancea</taxon>
    </lineage>
</organism>
<feature type="transmembrane region" description="Helical" evidence="3">
    <location>
        <begin position="295"/>
        <end position="312"/>
    </location>
</feature>
<protein>
    <submittedName>
        <fullName evidence="5">Cytochrome c oxidase, subunit I</fullName>
        <ecNumber evidence="5">1.9.3.1</ecNumber>
    </submittedName>
</protein>
<dbReference type="InterPro" id="IPR000883">
    <property type="entry name" value="Cyt_C_Oxase_1"/>
</dbReference>
<dbReference type="SUPFAM" id="SSF81442">
    <property type="entry name" value="Cytochrome c oxidase subunit I-like"/>
    <property type="match status" value="1"/>
</dbReference>
<feature type="transmembrane region" description="Helical" evidence="3">
    <location>
        <begin position="217"/>
        <end position="242"/>
    </location>
</feature>
<keyword evidence="5" id="KW-0560">Oxidoreductase</keyword>
<feature type="transmembrane region" description="Helical" evidence="3">
    <location>
        <begin position="80"/>
        <end position="102"/>
    </location>
</feature>
<comment type="caution">
    <text evidence="5">The sequence shown here is derived from an EMBL/GenBank/DDBJ whole genome shotgun (WGS) entry which is preliminary data.</text>
</comment>
<keyword evidence="1" id="KW-0249">Electron transport</keyword>
<proteinExistence type="predicted"/>
<sequence>MKETSAMDAVAGSTNQPVTLVPSQAAGTLRSNGEVLRLGIIYMATGFVLFALMGLFGLLMRLSHSDFLPLSATWFYRLMTLHGSGMVAAGLLAAMGSVAAVLSTSLRLSVRWLWTAFVLYFLGCGFVTLSVLVGGFAAGWTILPPLPYESMGVWNLWAALAMFTGYLFVALGYLTYCLLILVATMRAYHGLSGALAWRYVFSGGKDTRKLLPRPTEILATVMAVIGILTVIFGAVLLAALFAQAAGLVGSVDALFAKNFVYLFGHTLVNSNIYLAAGLVYVILPRYTGRPAKLNWPIALAANLTMVLILLPFPHHLYEDFAQPLWLQIVGQFGSYGAALPVLLVTVMSGLSQIYRSGLRWSVPVILTALGLWGWIFGGIAALLDSTIGINQLLHNTLWVPAHFHTYYLLGALAFCWAYMYFLVNDLSGAWESRISRAAAWLYGIGGAGFVLMFYLSGAEGVPRRYAVHLAAWRLPDQISVPFVILLAISLTWLGGVMLMQMKPAWRRTKGTPGGTPGRTLEPPPRAPEHGGKAWRRWRRKALS</sequence>
<dbReference type="GO" id="GO:0020037">
    <property type="term" value="F:heme binding"/>
    <property type="evidence" value="ECO:0007669"/>
    <property type="project" value="InterPro"/>
</dbReference>
<evidence type="ECO:0000313" key="6">
    <source>
        <dbReference type="Proteomes" id="UP000004221"/>
    </source>
</evidence>
<dbReference type="GO" id="GO:0009060">
    <property type="term" value="P:aerobic respiration"/>
    <property type="evidence" value="ECO:0007669"/>
    <property type="project" value="InterPro"/>
</dbReference>
<keyword evidence="1" id="KW-0679">Respiratory chain</keyword>
<dbReference type="PROSITE" id="PS50855">
    <property type="entry name" value="COX1"/>
    <property type="match status" value="1"/>
</dbReference>
<feature type="transmembrane region" description="Helical" evidence="3">
    <location>
        <begin position="403"/>
        <end position="423"/>
    </location>
</feature>
<dbReference type="InterPro" id="IPR036927">
    <property type="entry name" value="Cyt_c_oxase-like_su1_sf"/>
</dbReference>
<keyword evidence="3" id="KW-0812">Transmembrane</keyword>